<evidence type="ECO:0000313" key="3">
    <source>
        <dbReference type="Proteomes" id="UP001178507"/>
    </source>
</evidence>
<sequence length="91" mass="9902">MMARRSMCWLLCLMADGVDAWSWNKFDTCATLSNFLEGRTESFRTMGAVAGMGNIDVETGGTFDPQQPAGGTGHGLFQLDGMLLDVYLVES</sequence>
<dbReference type="AlphaFoldDB" id="A0AA36N2N1"/>
<dbReference type="EMBL" id="CAUJNA010003226">
    <property type="protein sequence ID" value="CAJ1396305.1"/>
    <property type="molecule type" value="Genomic_DNA"/>
</dbReference>
<dbReference type="Proteomes" id="UP001178507">
    <property type="component" value="Unassembled WGS sequence"/>
</dbReference>
<evidence type="ECO:0000256" key="1">
    <source>
        <dbReference type="SAM" id="SignalP"/>
    </source>
</evidence>
<name>A0AA36N2N1_9DINO</name>
<proteinExistence type="predicted"/>
<evidence type="ECO:0000313" key="2">
    <source>
        <dbReference type="EMBL" id="CAJ1396305.1"/>
    </source>
</evidence>
<feature type="chain" id="PRO_5041402487" evidence="1">
    <location>
        <begin position="21"/>
        <end position="91"/>
    </location>
</feature>
<feature type="signal peptide" evidence="1">
    <location>
        <begin position="1"/>
        <end position="20"/>
    </location>
</feature>
<reference evidence="2" key="1">
    <citation type="submission" date="2023-08" db="EMBL/GenBank/DDBJ databases">
        <authorList>
            <person name="Chen Y."/>
            <person name="Shah S."/>
            <person name="Dougan E. K."/>
            <person name="Thang M."/>
            <person name="Chan C."/>
        </authorList>
    </citation>
    <scope>NUCLEOTIDE SEQUENCE</scope>
</reference>
<protein>
    <submittedName>
        <fullName evidence="2">Uncharacterized protein</fullName>
    </submittedName>
</protein>
<keyword evidence="1" id="KW-0732">Signal</keyword>
<comment type="caution">
    <text evidence="2">The sequence shown here is derived from an EMBL/GenBank/DDBJ whole genome shotgun (WGS) entry which is preliminary data.</text>
</comment>
<keyword evidence="3" id="KW-1185">Reference proteome</keyword>
<gene>
    <name evidence="2" type="ORF">EVOR1521_LOCUS20560</name>
</gene>
<organism evidence="2 3">
    <name type="scientific">Effrenium voratum</name>
    <dbReference type="NCBI Taxonomy" id="2562239"/>
    <lineage>
        <taxon>Eukaryota</taxon>
        <taxon>Sar</taxon>
        <taxon>Alveolata</taxon>
        <taxon>Dinophyceae</taxon>
        <taxon>Suessiales</taxon>
        <taxon>Symbiodiniaceae</taxon>
        <taxon>Effrenium</taxon>
    </lineage>
</organism>
<accession>A0AA36N2N1</accession>